<keyword evidence="3" id="KW-1185">Reference proteome</keyword>
<name>A0A5B7GFZ7_PORTR</name>
<feature type="region of interest" description="Disordered" evidence="1">
    <location>
        <begin position="57"/>
        <end position="82"/>
    </location>
</feature>
<dbReference type="AlphaFoldDB" id="A0A5B7GFZ7"/>
<feature type="region of interest" description="Disordered" evidence="1">
    <location>
        <begin position="98"/>
        <end position="118"/>
    </location>
</feature>
<evidence type="ECO:0000256" key="1">
    <source>
        <dbReference type="SAM" id="MobiDB-lite"/>
    </source>
</evidence>
<comment type="caution">
    <text evidence="2">The sequence shown here is derived from an EMBL/GenBank/DDBJ whole genome shotgun (WGS) entry which is preliminary data.</text>
</comment>
<protein>
    <submittedName>
        <fullName evidence="2">Uncharacterized protein</fullName>
    </submittedName>
</protein>
<reference evidence="2 3" key="1">
    <citation type="submission" date="2019-05" db="EMBL/GenBank/DDBJ databases">
        <title>Another draft genome of Portunus trituberculatus and its Hox gene families provides insights of decapod evolution.</title>
        <authorList>
            <person name="Jeong J.-H."/>
            <person name="Song I."/>
            <person name="Kim S."/>
            <person name="Choi T."/>
            <person name="Kim D."/>
            <person name="Ryu S."/>
            <person name="Kim W."/>
        </authorList>
    </citation>
    <scope>NUCLEOTIDE SEQUENCE [LARGE SCALE GENOMIC DNA]</scope>
    <source>
        <tissue evidence="2">Muscle</tissue>
    </source>
</reference>
<proteinExistence type="predicted"/>
<sequence length="142" mass="15692">MFHRMRPASAPRCHFVLFPHINVDTDLVIVYRWWPCSSDGRRRAQCRQILIRGSNNGGIRRGGEEHRHPRGSARSAEAKRGGVLSTCQAASTTCLPAAPRAPRCPPGASHRTAASEGVKQVRTPPWMLVPGAMDKYLGREGR</sequence>
<dbReference type="Proteomes" id="UP000324222">
    <property type="component" value="Unassembled WGS sequence"/>
</dbReference>
<organism evidence="2 3">
    <name type="scientific">Portunus trituberculatus</name>
    <name type="common">Swimming crab</name>
    <name type="synonym">Neptunus trituberculatus</name>
    <dbReference type="NCBI Taxonomy" id="210409"/>
    <lineage>
        <taxon>Eukaryota</taxon>
        <taxon>Metazoa</taxon>
        <taxon>Ecdysozoa</taxon>
        <taxon>Arthropoda</taxon>
        <taxon>Crustacea</taxon>
        <taxon>Multicrustacea</taxon>
        <taxon>Malacostraca</taxon>
        <taxon>Eumalacostraca</taxon>
        <taxon>Eucarida</taxon>
        <taxon>Decapoda</taxon>
        <taxon>Pleocyemata</taxon>
        <taxon>Brachyura</taxon>
        <taxon>Eubrachyura</taxon>
        <taxon>Portunoidea</taxon>
        <taxon>Portunidae</taxon>
        <taxon>Portuninae</taxon>
        <taxon>Portunus</taxon>
    </lineage>
</organism>
<accession>A0A5B7GFZ7</accession>
<evidence type="ECO:0000313" key="3">
    <source>
        <dbReference type="Proteomes" id="UP000324222"/>
    </source>
</evidence>
<evidence type="ECO:0000313" key="2">
    <source>
        <dbReference type="EMBL" id="MPC56486.1"/>
    </source>
</evidence>
<gene>
    <name evidence="2" type="ORF">E2C01_050445</name>
</gene>
<dbReference type="EMBL" id="VSRR010013983">
    <property type="protein sequence ID" value="MPC56486.1"/>
    <property type="molecule type" value="Genomic_DNA"/>
</dbReference>